<dbReference type="EMBL" id="CP020906">
    <property type="protein sequence ID" value="ARQ10639.1"/>
    <property type="molecule type" value="Genomic_DNA"/>
</dbReference>
<evidence type="ECO:0000256" key="1">
    <source>
        <dbReference type="SAM" id="Phobius"/>
    </source>
</evidence>
<evidence type="ECO:0000313" key="2">
    <source>
        <dbReference type="EMBL" id="ARQ10639.1"/>
    </source>
</evidence>
<proteinExistence type="predicted"/>
<feature type="transmembrane region" description="Helical" evidence="1">
    <location>
        <begin position="123"/>
        <end position="144"/>
    </location>
</feature>
<name>A0AAN1BG22_RHIET</name>
<sequence length="222" mass="24166">MNVFNALTFPRHYLSDILIDLSLPWALGPIPLAATAAATYGIFRYSFRRDGLKAEALVSALGLLAFIAAFTVHLWRPAVDHVKVLLVAQIVCAGALIFFGWLSWSVQKQVRKTAAVTAGKREIIRGVLAGLAFPVILDVLFYLWPVTSGYCGKLYGAYSRAKCLGQEDLFGLHDLPIEIYFGVLLGAFGLSASICGVFVLCRTIFETRPDPVTPAAEDRAGD</sequence>
<feature type="transmembrane region" description="Helical" evidence="1">
    <location>
        <begin position="81"/>
        <end position="102"/>
    </location>
</feature>
<evidence type="ECO:0000313" key="3">
    <source>
        <dbReference type="Proteomes" id="UP000194159"/>
    </source>
</evidence>
<keyword evidence="1" id="KW-0472">Membrane</keyword>
<feature type="transmembrane region" description="Helical" evidence="1">
    <location>
        <begin position="55"/>
        <end position="75"/>
    </location>
</feature>
<feature type="transmembrane region" description="Helical" evidence="1">
    <location>
        <begin position="23"/>
        <end position="43"/>
    </location>
</feature>
<dbReference type="AlphaFoldDB" id="A0AAN1BG22"/>
<organism evidence="2 3">
    <name type="scientific">Rhizobium etli</name>
    <dbReference type="NCBI Taxonomy" id="29449"/>
    <lineage>
        <taxon>Bacteria</taxon>
        <taxon>Pseudomonadati</taxon>
        <taxon>Pseudomonadota</taxon>
        <taxon>Alphaproteobacteria</taxon>
        <taxon>Hyphomicrobiales</taxon>
        <taxon>Rhizobiaceae</taxon>
        <taxon>Rhizobium/Agrobacterium group</taxon>
        <taxon>Rhizobium</taxon>
    </lineage>
</organism>
<accession>A0AAN1BG22</accession>
<protein>
    <submittedName>
        <fullName evidence="2">Uncharacterized protein</fullName>
    </submittedName>
</protein>
<dbReference type="Proteomes" id="UP000194159">
    <property type="component" value="Chromosome"/>
</dbReference>
<keyword evidence="1" id="KW-1133">Transmembrane helix</keyword>
<gene>
    <name evidence="2" type="ORF">NXC12_CH02630</name>
</gene>
<keyword evidence="1" id="KW-0812">Transmembrane</keyword>
<reference evidence="2 3" key="1">
    <citation type="submission" date="2017-04" db="EMBL/GenBank/DDBJ databases">
        <title>Complete genome sequences of Rhizobium genomic linages associated to common bean (phaseolus vulgaris).</title>
        <authorList>
            <person name="Santamaria R.I."/>
            <person name="Bustos P."/>
            <person name="Perez-Carrascal O."/>
            <person name="Martinez-Flores I."/>
            <person name="Juarez S."/>
            <person name="Lozano L."/>
            <person name="Miranda F."/>
            <person name="Vinuesa P."/>
            <person name="Martinez-Romero E."/>
            <person name="Cevallos M.A."/>
            <person name="Romero D."/>
            <person name="Davila G."/>
            <person name="Gonzalez V."/>
        </authorList>
    </citation>
    <scope>NUCLEOTIDE SEQUENCE [LARGE SCALE GENOMIC DNA]</scope>
    <source>
        <strain evidence="2 3">NXC12</strain>
    </source>
</reference>
<feature type="transmembrane region" description="Helical" evidence="1">
    <location>
        <begin position="179"/>
        <end position="201"/>
    </location>
</feature>